<dbReference type="Gene3D" id="1.10.3210.10">
    <property type="entry name" value="Hypothetical protein af1432"/>
    <property type="match status" value="1"/>
</dbReference>
<name>A0A2M7CIW1_9BACT</name>
<dbReference type="AlphaFoldDB" id="A0A2M7CIW1"/>
<evidence type="ECO:0000313" key="2">
    <source>
        <dbReference type="Proteomes" id="UP000229966"/>
    </source>
</evidence>
<sequence length="181" mass="21381">MKINIIEQAMRISLEAHKGQKRKGENTPYIIHPVMVALKLQSHNFPDFVVASALVHDVLEDSDYPKRKIEAELGKKVLDIILPLTHNNRLPWHERKVEYIKQIKNSNDYTKAVVIADKIHNLESLFILYLKIKEKAWLNFKGGKKYVFWFHKEVYKNIKKTWQHPLLDSYKKLINQLEALQ</sequence>
<dbReference type="GO" id="GO:0008893">
    <property type="term" value="F:guanosine-3',5'-bis(diphosphate) 3'-diphosphatase activity"/>
    <property type="evidence" value="ECO:0007669"/>
    <property type="project" value="TreeGrafter"/>
</dbReference>
<evidence type="ECO:0008006" key="3">
    <source>
        <dbReference type="Google" id="ProtNLM"/>
    </source>
</evidence>
<protein>
    <recommendedName>
        <fullName evidence="3">Phosphohydrolase</fullName>
    </recommendedName>
</protein>
<reference evidence="2" key="1">
    <citation type="submission" date="2017-09" db="EMBL/GenBank/DDBJ databases">
        <title>Depth-based differentiation of microbial function through sediment-hosted aquifers and enrichment of novel symbionts in the deep terrestrial subsurface.</title>
        <authorList>
            <person name="Probst A.J."/>
            <person name="Ladd B."/>
            <person name="Jarett J.K."/>
            <person name="Geller-Mcgrath D.E."/>
            <person name="Sieber C.M.K."/>
            <person name="Emerson J.B."/>
            <person name="Anantharaman K."/>
            <person name="Thomas B.C."/>
            <person name="Malmstrom R."/>
            <person name="Stieglmeier M."/>
            <person name="Klingl A."/>
            <person name="Woyke T."/>
            <person name="Ryan C.M."/>
            <person name="Banfield J.F."/>
        </authorList>
    </citation>
    <scope>NUCLEOTIDE SEQUENCE [LARGE SCALE GENOMIC DNA]</scope>
</reference>
<comment type="caution">
    <text evidence="1">The sequence shown here is derived from an EMBL/GenBank/DDBJ whole genome shotgun (WGS) entry which is preliminary data.</text>
</comment>
<dbReference type="SUPFAM" id="SSF109604">
    <property type="entry name" value="HD-domain/PDEase-like"/>
    <property type="match status" value="1"/>
</dbReference>
<dbReference type="PANTHER" id="PTHR46246:SF1">
    <property type="entry name" value="GUANOSINE-3',5'-BIS(DIPHOSPHATE) 3'-PYROPHOSPHOHYDROLASE MESH1"/>
    <property type="match status" value="1"/>
</dbReference>
<dbReference type="EMBL" id="PEUM01000026">
    <property type="protein sequence ID" value="PIV25549.1"/>
    <property type="molecule type" value="Genomic_DNA"/>
</dbReference>
<organism evidence="1 2">
    <name type="scientific">Candidatus Berkelbacteria bacterium CG03_land_8_20_14_0_80_40_36</name>
    <dbReference type="NCBI Taxonomy" id="1974509"/>
    <lineage>
        <taxon>Bacteria</taxon>
        <taxon>Candidatus Berkelbacteria</taxon>
    </lineage>
</organism>
<dbReference type="InterPro" id="IPR052194">
    <property type="entry name" value="MESH1"/>
</dbReference>
<dbReference type="PANTHER" id="PTHR46246">
    <property type="entry name" value="GUANOSINE-3',5'-BIS(DIPHOSPHATE) 3'-PYROPHOSPHOHYDROLASE MESH1"/>
    <property type="match status" value="1"/>
</dbReference>
<evidence type="ECO:0000313" key="1">
    <source>
        <dbReference type="EMBL" id="PIV25549.1"/>
    </source>
</evidence>
<dbReference type="Proteomes" id="UP000229966">
    <property type="component" value="Unassembled WGS sequence"/>
</dbReference>
<dbReference type="Pfam" id="PF13328">
    <property type="entry name" value="HD_4"/>
    <property type="match status" value="1"/>
</dbReference>
<accession>A0A2M7CIW1</accession>
<proteinExistence type="predicted"/>
<gene>
    <name evidence="1" type="ORF">COS38_01040</name>
</gene>